<accession>A0A840P5D4</accession>
<dbReference type="AlphaFoldDB" id="A0A840P5D4"/>
<organism evidence="1 2">
    <name type="scientific">Thermocatellispora tengchongensis</name>
    <dbReference type="NCBI Taxonomy" id="1073253"/>
    <lineage>
        <taxon>Bacteria</taxon>
        <taxon>Bacillati</taxon>
        <taxon>Actinomycetota</taxon>
        <taxon>Actinomycetes</taxon>
        <taxon>Streptosporangiales</taxon>
        <taxon>Streptosporangiaceae</taxon>
        <taxon>Thermocatellispora</taxon>
    </lineage>
</organism>
<comment type="caution">
    <text evidence="1">The sequence shown here is derived from an EMBL/GenBank/DDBJ whole genome shotgun (WGS) entry which is preliminary data.</text>
</comment>
<evidence type="ECO:0000313" key="1">
    <source>
        <dbReference type="EMBL" id="MBB5132427.1"/>
    </source>
</evidence>
<protein>
    <submittedName>
        <fullName evidence="1">Uncharacterized protein</fullName>
    </submittedName>
</protein>
<dbReference type="Proteomes" id="UP000578449">
    <property type="component" value="Unassembled WGS sequence"/>
</dbReference>
<evidence type="ECO:0000313" key="2">
    <source>
        <dbReference type="Proteomes" id="UP000578449"/>
    </source>
</evidence>
<keyword evidence="2" id="KW-1185">Reference proteome</keyword>
<proteinExistence type="predicted"/>
<reference evidence="1 2" key="1">
    <citation type="submission" date="2020-08" db="EMBL/GenBank/DDBJ databases">
        <title>Genomic Encyclopedia of Type Strains, Phase IV (KMG-IV): sequencing the most valuable type-strain genomes for metagenomic binning, comparative biology and taxonomic classification.</title>
        <authorList>
            <person name="Goeker M."/>
        </authorList>
    </citation>
    <scope>NUCLEOTIDE SEQUENCE [LARGE SCALE GENOMIC DNA]</scope>
    <source>
        <strain evidence="1 2">DSM 45615</strain>
    </source>
</reference>
<dbReference type="EMBL" id="JACHGN010000004">
    <property type="protein sequence ID" value="MBB5132427.1"/>
    <property type="molecule type" value="Genomic_DNA"/>
</dbReference>
<gene>
    <name evidence="1" type="ORF">HNP84_002143</name>
</gene>
<name>A0A840P5D4_9ACTN</name>
<sequence>MPAAADAEVIPGAHFENARNLVSGVIWTSSAASARSAGAGAAVLVGH</sequence>